<evidence type="ECO:0000313" key="3">
    <source>
        <dbReference type="Proteomes" id="UP000031366"/>
    </source>
</evidence>
<keyword evidence="3" id="KW-1185">Reference proteome</keyword>
<dbReference type="Proteomes" id="UP000031366">
    <property type="component" value="Unassembled WGS sequence"/>
</dbReference>
<sequence length="163" mass="18223">MKERTSSKILNGLVIVGIILTILALIGTPLVLTAFLKSSSMKLSASNIKWILTVCIYLCAVPYVIALFKLKKICKLLTGENSFPPIISKEFQVISICAFVEAIIYILSNLFLYIVFDFYLYAVTIIPLIIVIFLAVTIGFLCLVMSNIFKRAAEIKEENDLTF</sequence>
<organism evidence="2 3">
    <name type="scientific">Clostridium argentinense CDC 2741</name>
    <dbReference type="NCBI Taxonomy" id="1418104"/>
    <lineage>
        <taxon>Bacteria</taxon>
        <taxon>Bacillati</taxon>
        <taxon>Bacillota</taxon>
        <taxon>Clostridia</taxon>
        <taxon>Eubacteriales</taxon>
        <taxon>Clostridiaceae</taxon>
        <taxon>Clostridium</taxon>
    </lineage>
</organism>
<feature type="transmembrane region" description="Helical" evidence="1">
    <location>
        <begin position="118"/>
        <end position="144"/>
    </location>
</feature>
<dbReference type="InterPro" id="IPR021354">
    <property type="entry name" value="DUF2975"/>
</dbReference>
<evidence type="ECO:0008006" key="4">
    <source>
        <dbReference type="Google" id="ProtNLM"/>
    </source>
</evidence>
<keyword evidence="1" id="KW-0812">Transmembrane</keyword>
<keyword evidence="1" id="KW-1133">Transmembrane helix</keyword>
<evidence type="ECO:0000256" key="1">
    <source>
        <dbReference type="SAM" id="Phobius"/>
    </source>
</evidence>
<name>A0A0C1UG88_9CLOT</name>
<feature type="transmembrane region" description="Helical" evidence="1">
    <location>
        <begin position="12"/>
        <end position="36"/>
    </location>
</feature>
<gene>
    <name evidence="2" type="ORF">U732_1698</name>
</gene>
<protein>
    <recommendedName>
        <fullName evidence="4">DUF2975 domain-containing protein</fullName>
    </recommendedName>
</protein>
<dbReference type="AlphaFoldDB" id="A0A0C1UG88"/>
<dbReference type="OrthoDB" id="1751814at2"/>
<dbReference type="Pfam" id="PF11188">
    <property type="entry name" value="DUF2975"/>
    <property type="match status" value="1"/>
</dbReference>
<proteinExistence type="predicted"/>
<accession>A0A0C1UG88</accession>
<feature type="transmembrane region" description="Helical" evidence="1">
    <location>
        <begin position="48"/>
        <end position="70"/>
    </location>
</feature>
<keyword evidence="1" id="KW-0472">Membrane</keyword>
<dbReference type="EMBL" id="AYSO01000017">
    <property type="protein sequence ID" value="KIE46420.1"/>
    <property type="molecule type" value="Genomic_DNA"/>
</dbReference>
<comment type="caution">
    <text evidence="2">The sequence shown here is derived from an EMBL/GenBank/DDBJ whole genome shotgun (WGS) entry which is preliminary data.</text>
</comment>
<dbReference type="STRING" id="29341.RSJ17_17030"/>
<dbReference type="RefSeq" id="WP_039633519.1">
    <property type="nucleotide sequence ID" value="NZ_AYSO01000017.1"/>
</dbReference>
<feature type="transmembrane region" description="Helical" evidence="1">
    <location>
        <begin position="91"/>
        <end position="112"/>
    </location>
</feature>
<reference evidence="2 3" key="1">
    <citation type="journal article" date="2015" name="Infect. Genet. Evol.">
        <title>Genomic sequences of six botulinum neurotoxin-producing strains representing three clostridial species illustrate the mobility and diversity of botulinum neurotoxin genes.</title>
        <authorList>
            <person name="Smith T.J."/>
            <person name="Hill K.K."/>
            <person name="Xie G."/>
            <person name="Foley B.T."/>
            <person name="Williamson C.H."/>
            <person name="Foster J.T."/>
            <person name="Johnson S.L."/>
            <person name="Chertkov O."/>
            <person name="Teshima H."/>
            <person name="Gibbons H.S."/>
            <person name="Johnsky L.A."/>
            <person name="Karavis M.A."/>
            <person name="Smith L.A."/>
        </authorList>
    </citation>
    <scope>NUCLEOTIDE SEQUENCE [LARGE SCALE GENOMIC DNA]</scope>
    <source>
        <strain evidence="2 3">CDC 2741</strain>
    </source>
</reference>
<evidence type="ECO:0000313" key="2">
    <source>
        <dbReference type="EMBL" id="KIE46420.1"/>
    </source>
</evidence>